<dbReference type="EC" id="3.2.1.20" evidence="3"/>
<dbReference type="SUPFAM" id="SSF74650">
    <property type="entry name" value="Galactose mutarotase-like"/>
    <property type="match status" value="1"/>
</dbReference>
<dbReference type="InterPro" id="IPR013780">
    <property type="entry name" value="Glyco_hydro_b"/>
</dbReference>
<evidence type="ECO:0000256" key="3">
    <source>
        <dbReference type="ARBA" id="ARBA00012741"/>
    </source>
</evidence>
<comment type="catalytic activity">
    <reaction evidence="1">
        <text>Hydrolysis of terminal, non-reducing (1-&gt;4)-linked alpha-D-glucose residues with release of alpha-D-glucose.</text>
        <dbReference type="EC" id="3.2.1.20"/>
    </reaction>
</comment>
<feature type="domain" description="Glycoside hydrolase family 31 N-terminal" evidence="5">
    <location>
        <begin position="110"/>
        <end position="311"/>
    </location>
</feature>
<evidence type="ECO:0000259" key="5">
    <source>
        <dbReference type="Pfam" id="PF13802"/>
    </source>
</evidence>
<comment type="similarity">
    <text evidence="2">Belongs to the glycosyl hydrolase 31 family.</text>
</comment>
<evidence type="ECO:0000313" key="7">
    <source>
        <dbReference type="EnsemblFungi" id="CEF71994"/>
    </source>
</evidence>
<evidence type="ECO:0000256" key="2">
    <source>
        <dbReference type="ARBA" id="ARBA00007806"/>
    </source>
</evidence>
<evidence type="ECO:0000256" key="1">
    <source>
        <dbReference type="ARBA" id="ARBA00001657"/>
    </source>
</evidence>
<dbReference type="Pfam" id="PF21365">
    <property type="entry name" value="Glyco_hydro_31_3rd"/>
    <property type="match status" value="1"/>
</dbReference>
<dbReference type="PANTHER" id="PTHR22762">
    <property type="entry name" value="ALPHA-GLUCOSIDASE"/>
    <property type="match status" value="1"/>
</dbReference>
<dbReference type="PANTHER" id="PTHR22762:SF120">
    <property type="entry name" value="HETEROGLYCAN GLUCOSIDASE 1"/>
    <property type="match status" value="1"/>
</dbReference>
<dbReference type="GO" id="GO:0005975">
    <property type="term" value="P:carbohydrate metabolic process"/>
    <property type="evidence" value="ECO:0007669"/>
    <property type="project" value="InterPro"/>
</dbReference>
<evidence type="ECO:0000259" key="6">
    <source>
        <dbReference type="Pfam" id="PF21365"/>
    </source>
</evidence>
<feature type="domain" description="Glycoside hydrolase family 31 TIM barrel" evidence="4">
    <location>
        <begin position="555"/>
        <end position="816"/>
    </location>
</feature>
<dbReference type="InterPro" id="IPR011013">
    <property type="entry name" value="Gal_mutarotase_sf_dom"/>
</dbReference>
<evidence type="ECO:0000259" key="4">
    <source>
        <dbReference type="Pfam" id="PF01055"/>
    </source>
</evidence>
<dbReference type="GO" id="GO:0004558">
    <property type="term" value="F:alpha-1,4-glucosidase activity"/>
    <property type="evidence" value="ECO:0007669"/>
    <property type="project" value="UniProtKB-EC"/>
</dbReference>
<dbReference type="Gene3D" id="2.60.40.1180">
    <property type="entry name" value="Golgi alpha-mannosidase II"/>
    <property type="match status" value="2"/>
</dbReference>
<accession>A0A098CZC7</accession>
<feature type="domain" description="Glycosyl hydrolase family 31 C-terminal" evidence="6">
    <location>
        <begin position="825"/>
        <end position="948"/>
    </location>
</feature>
<sequence length="1141" mass="128509">MSVPHDPLNFIPADLFFPTVPSFLKPRDVVSVKSTDSIKPDDLKRYGAHIVLAGVNGGSQTHCLVQFVTPLIWRIRYDPKYTSLEDFENTNTRTIVRDTFSELVDGLQQEYRDSDAWNAYPAKDEWYWRTSFEKKSDTHWVLTSIEYENKVAIATPKTSLHIFSSPFRLVATRKLRLLQESDPSLLQSVGVDTTSEVEQIIWQTTDQTFSYQQNSDIDAINNVVLNIKKPGPAEYLGFGEQGGKTVLKKPTYLNYFCYDNFNYLKVYGKGALDGREPLYQSSPFYLEMNGTPTHQNVTGVLVDNYSQVAIDLGKNDSNIISIATRFNTFDVYIMTADDVPTMIWFVTSLQYTSIVGRPKLKPRYILGHHQGCYGYANEGTVNNVVDAYRGSNIPLDGMHLDVDFQERYRTFTASTVNFGDTKAFFSNLKQKGIKACTNITPILTLRTEVSGDYKHLDAFWDHQNPKNQGSKCMLVTDNRNLNGLNDYPPTYWRYDGPNNNGPLAKGVNPTCYGNDDYYQPQRLSFADYPGGEVYVDNYDFHENYNSGYPFHGGVSYGQTLGTPGYYPDLNRADARKVWGEQYQDLFDDGLEFVWQDMTTPAVGRSYGDMLGFPSRLQMTDDSPVGEPKTKTAIELWSLYSYNLHKATFHGLNNLKGRDNKRNFIIGRGSQTGMHRFAGLWTGDNGSSWDFWKISVAQVLALGYSGLTIAGVDMGGFTSDPTSNAPYPRWCNPELLIRWYSGAFLLPWYRNHYMQHWDQASNPPAKVFQEPWAFNDVLSGPYAHLIPQDQRVLYEAVVPICRYYVQLRYSLIQVMYDYMFANLINGLPIARAMLITDPLDTNLFNNNEDFIDTQYLLGHNILICPVMDPQVFNRDIYLPGTDLWYPSNLEVDNGRNLGHDPILKHAANLKEPAQGGRIISYGCSIPATFGNLDQIPFVTPVYIRGGAIIPQIGVRMSIDENNLNPPTIHFYPGGKKPSHYSMYLDDGVSKDSAPSNLPQYKYQDPSKSKKVKGYYKELKMSQATTGTSRTLTLHHPWDGFDATATVGDTYHLAVWTVKTDSSPQVQVSFEDENGKTISDPGLQYNYNSDRGVLTVNVPVALVPSHDHPASINGASTNGITNGVTNGTSVQKPLIAVKITGLS</sequence>
<dbReference type="EMBL" id="HG970332">
    <property type="status" value="NOT_ANNOTATED_CDS"/>
    <property type="molecule type" value="Genomic_DNA"/>
</dbReference>
<dbReference type="EnsemblFungi" id="CEF71994">
    <property type="protein sequence ID" value="CEF71994"/>
    <property type="gene ID" value="FGRRES_15696"/>
</dbReference>
<dbReference type="Gene3D" id="2.60.40.1760">
    <property type="entry name" value="glycosyl hydrolase (family 31)"/>
    <property type="match status" value="1"/>
</dbReference>
<dbReference type="InterPro" id="IPR048395">
    <property type="entry name" value="Glyco_hydro_31_C"/>
</dbReference>
<dbReference type="SUPFAM" id="SSF51011">
    <property type="entry name" value="Glycosyl hydrolase domain"/>
    <property type="match status" value="1"/>
</dbReference>
<dbReference type="InterPro" id="IPR017853">
    <property type="entry name" value="GH"/>
</dbReference>
<organism evidence="7">
    <name type="scientific">Gibberella zeae (strain ATCC MYA-4620 / CBS 123657 / FGSC 9075 / NRRL 31084 / PH-1)</name>
    <name type="common">Wheat head blight fungus</name>
    <name type="synonym">Fusarium graminearum</name>
    <dbReference type="NCBI Taxonomy" id="229533"/>
    <lineage>
        <taxon>Eukaryota</taxon>
        <taxon>Fungi</taxon>
        <taxon>Dikarya</taxon>
        <taxon>Ascomycota</taxon>
        <taxon>Pezizomycotina</taxon>
        <taxon>Sordariomycetes</taxon>
        <taxon>Hypocreomycetidae</taxon>
        <taxon>Hypocreales</taxon>
        <taxon>Nectriaceae</taxon>
        <taxon>Fusarium</taxon>
    </lineage>
</organism>
<reference evidence="7" key="1">
    <citation type="journal article" date="2007" name="Science">
        <title>The Fusarium graminearum genome reveals a link between localized polymorphism and pathogen specialization.</title>
        <authorList>
            <person name="Cuomo C.A."/>
            <person name="Gueldener U."/>
            <person name="Xu J.-R."/>
            <person name="Trail F."/>
            <person name="Turgeon B.G."/>
            <person name="Di Pietro A."/>
            <person name="Walton J.D."/>
            <person name="Ma L.-J."/>
            <person name="Baker S.E."/>
            <person name="Rep M."/>
            <person name="Adam G."/>
            <person name="Antoniw J."/>
            <person name="Baldwin T."/>
            <person name="Calvo S.E."/>
            <person name="Chang Y.-L."/>
            <person name="DeCaprio D."/>
            <person name="Gale L.R."/>
            <person name="Gnerre S."/>
            <person name="Goswami R.S."/>
            <person name="Hammond-Kosack K."/>
            <person name="Harris L.J."/>
            <person name="Hilburn K."/>
            <person name="Kennell J.C."/>
            <person name="Kroken S."/>
            <person name="Magnuson J.K."/>
            <person name="Mannhaupt G."/>
            <person name="Mauceli E.W."/>
            <person name="Mewes H.-W."/>
            <person name="Mitterbauer R."/>
            <person name="Muehlbauer G."/>
            <person name="Muensterkoetter M."/>
            <person name="Nelson D."/>
            <person name="O'Donnell K."/>
            <person name="Ouellet T."/>
            <person name="Qi W."/>
            <person name="Quesneville H."/>
            <person name="Roncero M.I.G."/>
            <person name="Seong K.-Y."/>
            <person name="Tetko I.V."/>
            <person name="Urban M."/>
            <person name="Waalwijk C."/>
            <person name="Ward T.J."/>
            <person name="Yao J."/>
            <person name="Birren B.W."/>
            <person name="Kistler H.C."/>
        </authorList>
    </citation>
    <scope>NUCLEOTIDE SEQUENCE [LARGE SCALE GENOMIC DNA]</scope>
    <source>
        <strain evidence="7">PH-1 / ATCC MYA-4620 / FGSC 9075 / NRRL 31084</strain>
    </source>
</reference>
<dbReference type="SUPFAM" id="SSF51445">
    <property type="entry name" value="(Trans)glycosidases"/>
    <property type="match status" value="1"/>
</dbReference>
<dbReference type="Gene3D" id="3.20.20.80">
    <property type="entry name" value="Glycosidases"/>
    <property type="match status" value="2"/>
</dbReference>
<feature type="domain" description="Glycoside hydrolase family 31 TIM barrel" evidence="4">
    <location>
        <begin position="358"/>
        <end position="448"/>
    </location>
</feature>
<protein>
    <recommendedName>
        <fullName evidence="3">alpha-glucosidase</fullName>
        <ecNumber evidence="3">3.2.1.20</ecNumber>
    </recommendedName>
</protein>
<dbReference type="CDD" id="cd14752">
    <property type="entry name" value="GH31_N"/>
    <property type="match status" value="1"/>
</dbReference>
<dbReference type="InterPro" id="IPR025887">
    <property type="entry name" value="Glyco_hydro_31_N_dom"/>
</dbReference>
<accession>A0A0E0RL69</accession>
<dbReference type="InterPro" id="IPR000322">
    <property type="entry name" value="Glyco_hydro_31_TIM"/>
</dbReference>
<reference evidence="7" key="2">
    <citation type="journal article" date="2010" name="Nature">
        <title>Comparative genomics reveals mobile pathogenicity chromosomes in Fusarium.</title>
        <authorList>
            <person name="Ma L.J."/>
            <person name="van der Does H.C."/>
            <person name="Borkovich K.A."/>
            <person name="Coleman J.J."/>
            <person name="Daboussi M.J."/>
            <person name="Di Pietro A."/>
            <person name="Dufresne M."/>
            <person name="Freitag M."/>
            <person name="Grabherr M."/>
            <person name="Henrissat B."/>
            <person name="Houterman P.M."/>
            <person name="Kang S."/>
            <person name="Shim W.B."/>
            <person name="Woloshuk C."/>
            <person name="Xie X."/>
            <person name="Xu J.R."/>
            <person name="Antoniw J."/>
            <person name="Baker S.E."/>
            <person name="Bluhm B.H."/>
            <person name="Breakspear A."/>
            <person name="Brown D.W."/>
            <person name="Butchko R.A."/>
            <person name="Chapman S."/>
            <person name="Coulson R."/>
            <person name="Coutinho P.M."/>
            <person name="Danchin E.G."/>
            <person name="Diener A."/>
            <person name="Gale L.R."/>
            <person name="Gardiner D.M."/>
            <person name="Goff S."/>
            <person name="Hammond-Kosack K.E."/>
            <person name="Hilburn K."/>
            <person name="Hua-Van A."/>
            <person name="Jonkers W."/>
            <person name="Kazan K."/>
            <person name="Kodira C.D."/>
            <person name="Koehrsen M."/>
            <person name="Kumar L."/>
            <person name="Lee Y.H."/>
            <person name="Li L."/>
            <person name="Manners J.M."/>
            <person name="Miranda-Saavedra D."/>
            <person name="Mukherjee M."/>
            <person name="Park G."/>
            <person name="Park J."/>
            <person name="Park S.Y."/>
            <person name="Proctor R.H."/>
            <person name="Regev A."/>
            <person name="Ruiz-Roldan M.C."/>
            <person name="Sain D."/>
            <person name="Sakthikumar S."/>
            <person name="Sykes S."/>
            <person name="Schwartz D.C."/>
            <person name="Turgeon B.G."/>
            <person name="Wapinski I."/>
            <person name="Yoder O."/>
            <person name="Young S."/>
            <person name="Zeng Q."/>
            <person name="Zhou S."/>
            <person name="Galagan J."/>
            <person name="Cuomo C.A."/>
            <person name="Kistler H.C."/>
            <person name="Rep M."/>
        </authorList>
    </citation>
    <scope>GENOME REANNOTATION</scope>
    <source>
        <strain evidence="7">PH-1 / ATCC MYA-4620 / FGSC 9075 / NRRL 31084</strain>
    </source>
</reference>
<dbReference type="Pfam" id="PF01055">
    <property type="entry name" value="Glyco_hydro_31_2nd"/>
    <property type="match status" value="2"/>
</dbReference>
<dbReference type="AlphaFoldDB" id="A0A098CZC7"/>
<dbReference type="Pfam" id="PF13802">
    <property type="entry name" value="Gal_mutarotas_2"/>
    <property type="match status" value="1"/>
</dbReference>
<dbReference type="GO" id="GO:0030246">
    <property type="term" value="F:carbohydrate binding"/>
    <property type="evidence" value="ECO:0007669"/>
    <property type="project" value="InterPro"/>
</dbReference>
<proteinExistence type="inferred from homology"/>
<reference evidence="7" key="3">
    <citation type="submission" date="2017-01" db="UniProtKB">
        <authorList>
            <consortium name="EnsemblFungi"/>
        </authorList>
    </citation>
    <scope>IDENTIFICATION</scope>
    <source>
        <strain evidence="7">PH-1 / ATCC MYA-4620 / FGSC 9075 / NRRL 31084</strain>
    </source>
</reference>
<name>A0A098CZC7_GIBZE</name>